<feature type="region of interest" description="Disordered" evidence="1">
    <location>
        <begin position="300"/>
        <end position="324"/>
    </location>
</feature>
<feature type="region of interest" description="Disordered" evidence="1">
    <location>
        <begin position="255"/>
        <end position="281"/>
    </location>
</feature>
<sequence>MQQHPAAVQPGGANSRQRSRNTSSSDSSVSKASGREACEPDVGEVSKFDALQHLSSESALSAQPLVLDCMDLDLDSDLSSDEGREEISDLDPEPVDLDSQTWRMASWEVAVELLRVRGGAVVGRVGSSGHAGGQDRDFPLPAMLTALPLGPRALAALRCRTGSADDLGFYVPQLRTQDVARLNASAGKLAEWLLGVEAHCRAAHEADQARAWSWPRRMTEKHEAIVVSETRQRGLIDGYQTVEADGRTVASDARGIGHENQGQTGADEAASGGGGAGGAVRSCEEPCDGACAIEKGEPRDAGLEMGENTGSGRDVQTRGSADGWDGITGVQHVGYLGEAGRDGRWRWPSAAAAARSMRECVEALLEERRAAAMARAAAEAEARAAAAAAAAAVAIAGTTAAAVPTVMQLVGEPRALSSADPLRTEWGMAADLGIRIRSGMSRPCFAEAEDWEPDLEDSESDATSSGR</sequence>
<evidence type="ECO:0000313" key="2">
    <source>
        <dbReference type="EMBL" id="GIL94868.1"/>
    </source>
</evidence>
<feature type="compositionally biased region" description="Low complexity" evidence="1">
    <location>
        <begin position="20"/>
        <end position="32"/>
    </location>
</feature>
<evidence type="ECO:0000256" key="1">
    <source>
        <dbReference type="SAM" id="MobiDB-lite"/>
    </source>
</evidence>
<comment type="caution">
    <text evidence="2">The sequence shown here is derived from an EMBL/GenBank/DDBJ whole genome shotgun (WGS) entry which is preliminary data.</text>
</comment>
<reference evidence="2" key="1">
    <citation type="journal article" date="2021" name="Proc. Natl. Acad. Sci. U.S.A.">
        <title>Three genomes in the algal genus Volvox reveal the fate of a haploid sex-determining region after a transition to homothallism.</title>
        <authorList>
            <person name="Yamamoto K."/>
            <person name="Hamaji T."/>
            <person name="Kawai-Toyooka H."/>
            <person name="Matsuzaki R."/>
            <person name="Takahashi F."/>
            <person name="Nishimura Y."/>
            <person name="Kawachi M."/>
            <person name="Noguchi H."/>
            <person name="Minakuchi Y."/>
            <person name="Umen J.G."/>
            <person name="Toyoda A."/>
            <person name="Nozaki H."/>
        </authorList>
    </citation>
    <scope>NUCLEOTIDE SEQUENCE</scope>
    <source>
        <strain evidence="2">NIES-3785</strain>
    </source>
</reference>
<protein>
    <submittedName>
        <fullName evidence="2">Uncharacterized protein</fullName>
    </submittedName>
</protein>
<accession>A0A8J4FXU4</accession>
<feature type="region of interest" description="Disordered" evidence="1">
    <location>
        <begin position="1"/>
        <end position="42"/>
    </location>
</feature>
<organism evidence="2 3">
    <name type="scientific">Volvox reticuliferus</name>
    <dbReference type="NCBI Taxonomy" id="1737510"/>
    <lineage>
        <taxon>Eukaryota</taxon>
        <taxon>Viridiplantae</taxon>
        <taxon>Chlorophyta</taxon>
        <taxon>core chlorophytes</taxon>
        <taxon>Chlorophyceae</taxon>
        <taxon>CS clade</taxon>
        <taxon>Chlamydomonadales</taxon>
        <taxon>Volvocaceae</taxon>
        <taxon>Volvox</taxon>
    </lineage>
</organism>
<gene>
    <name evidence="2" type="ORF">Vretimale_1019</name>
</gene>
<dbReference type="Proteomes" id="UP000722791">
    <property type="component" value="Unassembled WGS sequence"/>
</dbReference>
<dbReference type="EMBL" id="BNCQ01000002">
    <property type="protein sequence ID" value="GIL94868.1"/>
    <property type="molecule type" value="Genomic_DNA"/>
</dbReference>
<dbReference type="AlphaFoldDB" id="A0A8J4FXU4"/>
<evidence type="ECO:0000313" key="3">
    <source>
        <dbReference type="Proteomes" id="UP000722791"/>
    </source>
</evidence>
<feature type="compositionally biased region" description="Acidic residues" evidence="1">
    <location>
        <begin position="447"/>
        <end position="460"/>
    </location>
</feature>
<name>A0A8J4FXU4_9CHLO</name>
<proteinExistence type="predicted"/>
<feature type="region of interest" description="Disordered" evidence="1">
    <location>
        <begin position="447"/>
        <end position="467"/>
    </location>
</feature>